<organism evidence="1 2">
    <name type="scientific">Dorcoceras hygrometricum</name>
    <dbReference type="NCBI Taxonomy" id="472368"/>
    <lineage>
        <taxon>Eukaryota</taxon>
        <taxon>Viridiplantae</taxon>
        <taxon>Streptophyta</taxon>
        <taxon>Embryophyta</taxon>
        <taxon>Tracheophyta</taxon>
        <taxon>Spermatophyta</taxon>
        <taxon>Magnoliopsida</taxon>
        <taxon>eudicotyledons</taxon>
        <taxon>Gunneridae</taxon>
        <taxon>Pentapetalae</taxon>
        <taxon>asterids</taxon>
        <taxon>lamiids</taxon>
        <taxon>Lamiales</taxon>
        <taxon>Gesneriaceae</taxon>
        <taxon>Didymocarpoideae</taxon>
        <taxon>Trichosporeae</taxon>
        <taxon>Loxocarpinae</taxon>
        <taxon>Dorcoceras</taxon>
    </lineage>
</organism>
<accession>A0A2Z6ZWF3</accession>
<keyword evidence="2" id="KW-1185">Reference proteome</keyword>
<dbReference type="EMBL" id="KV059971">
    <property type="protein sequence ID" value="KZV06794.1"/>
    <property type="molecule type" value="Genomic_DNA"/>
</dbReference>
<gene>
    <name evidence="1" type="ORF">F511_45726</name>
</gene>
<name>A0A2Z6ZWF3_9LAMI</name>
<evidence type="ECO:0000313" key="2">
    <source>
        <dbReference type="Proteomes" id="UP000250235"/>
    </source>
</evidence>
<proteinExistence type="predicted"/>
<dbReference type="Proteomes" id="UP000250235">
    <property type="component" value="Unassembled WGS sequence"/>
</dbReference>
<sequence>MRATWALVVQGTRDGGALHRANVLAVHDAAKHVDGGWKMGGVACAGRASRATLGVVSRWGPAAAARSMGGVMRTGCATPQPFVARRLGAAACCCCATTCDDVRHEVRSWLARWALVARAAAVIFVVAAPPAGRRSGDVKTAGLISSRVWFEPVPGSP</sequence>
<reference evidence="1 2" key="1">
    <citation type="journal article" date="2015" name="Proc. Natl. Acad. Sci. U.S.A.">
        <title>The resurrection genome of Boea hygrometrica: A blueprint for survival of dehydration.</title>
        <authorList>
            <person name="Xiao L."/>
            <person name="Yang G."/>
            <person name="Zhang L."/>
            <person name="Yang X."/>
            <person name="Zhao S."/>
            <person name="Ji Z."/>
            <person name="Zhou Q."/>
            <person name="Hu M."/>
            <person name="Wang Y."/>
            <person name="Chen M."/>
            <person name="Xu Y."/>
            <person name="Jin H."/>
            <person name="Xiao X."/>
            <person name="Hu G."/>
            <person name="Bao F."/>
            <person name="Hu Y."/>
            <person name="Wan P."/>
            <person name="Li L."/>
            <person name="Deng X."/>
            <person name="Kuang T."/>
            <person name="Xiang C."/>
            <person name="Zhu J.K."/>
            <person name="Oliver M.J."/>
            <person name="He Y."/>
        </authorList>
    </citation>
    <scope>NUCLEOTIDE SEQUENCE [LARGE SCALE GENOMIC DNA]</scope>
    <source>
        <strain evidence="2">cv. XS01</strain>
    </source>
</reference>
<dbReference type="AlphaFoldDB" id="A0A2Z6ZWF3"/>
<protein>
    <submittedName>
        <fullName evidence="1">RNA-binding protein 40-like</fullName>
    </submittedName>
</protein>
<evidence type="ECO:0000313" key="1">
    <source>
        <dbReference type="EMBL" id="KZV06794.1"/>
    </source>
</evidence>